<keyword evidence="2" id="KW-1185">Reference proteome</keyword>
<evidence type="ECO:0000313" key="1">
    <source>
        <dbReference type="EMBL" id="CAH2031601.1"/>
    </source>
</evidence>
<name>A0ABM9D8P5_9BACT</name>
<sequence>MAAMLGSWLRIVALITLVAAVVVTSGAFTTASALLAAPTPDRCCEGGARQSPEKQVPCTTPDCACSHCLSTAVLAELPVVEMRQAPAFVHPVLSCSYHPKEYPTLIEYPPEAAV</sequence>
<reference evidence="1 2" key="1">
    <citation type="submission" date="2022-03" db="EMBL/GenBank/DDBJ databases">
        <authorList>
            <person name="Koch H."/>
        </authorList>
    </citation>
    <scope>NUCLEOTIDE SEQUENCE [LARGE SCALE GENOMIC DNA]</scope>
    <source>
        <strain evidence="1 2">G1</strain>
    </source>
</reference>
<gene>
    <name evidence="1" type="ORF">GEAMG1_1769</name>
</gene>
<protein>
    <submittedName>
        <fullName evidence="1">Uncharacterized protein</fullName>
    </submittedName>
</protein>
<dbReference type="EMBL" id="OW150024">
    <property type="protein sequence ID" value="CAH2031601.1"/>
    <property type="molecule type" value="Genomic_DNA"/>
</dbReference>
<evidence type="ECO:0000313" key="2">
    <source>
        <dbReference type="Proteomes" id="UP001295463"/>
    </source>
</evidence>
<dbReference type="Proteomes" id="UP001295463">
    <property type="component" value="Chromosome"/>
</dbReference>
<organism evidence="1 2">
    <name type="scientific">Trichlorobacter ammonificans</name>
    <dbReference type="NCBI Taxonomy" id="2916410"/>
    <lineage>
        <taxon>Bacteria</taxon>
        <taxon>Pseudomonadati</taxon>
        <taxon>Thermodesulfobacteriota</taxon>
        <taxon>Desulfuromonadia</taxon>
        <taxon>Geobacterales</taxon>
        <taxon>Geobacteraceae</taxon>
        <taxon>Trichlorobacter</taxon>
    </lineage>
</organism>
<proteinExistence type="predicted"/>
<accession>A0ABM9D8P5</accession>
<dbReference type="RefSeq" id="WP_305732415.1">
    <property type="nucleotide sequence ID" value="NZ_OW150024.1"/>
</dbReference>